<sequence length="229" mass="25826">MNQNPQDTINDLIAQTNRLNCTSDPIELESDPTYINPQTTLTLVGQLVSDKPLNRNGVKNTIVKAWNPPHGIKIREQENRLLLTFKDEQELQRVLDNRPWSIMGAHLVLQPWPPEAALHEVNLSTSPFWVRVCGLPPNKMTRNNAITIGARIGKLVEIETSKEGKIGGKRYMRLRIEIDIKKSSTQRFCLETKWPGGCLDPFQICVLAVDIWVTSKNGVTGPQTRRQAG</sequence>
<dbReference type="Proteomes" id="UP001188597">
    <property type="component" value="Unassembled WGS sequence"/>
</dbReference>
<gene>
    <name evidence="2" type="ORF">RJ639_038885</name>
</gene>
<evidence type="ECO:0000313" key="2">
    <source>
        <dbReference type="EMBL" id="KAK3030136.1"/>
    </source>
</evidence>
<evidence type="ECO:0000313" key="3">
    <source>
        <dbReference type="Proteomes" id="UP001188597"/>
    </source>
</evidence>
<proteinExistence type="predicted"/>
<accession>A0AA89BFI7</accession>
<organism evidence="2 3">
    <name type="scientific">Escallonia herrerae</name>
    <dbReference type="NCBI Taxonomy" id="1293975"/>
    <lineage>
        <taxon>Eukaryota</taxon>
        <taxon>Viridiplantae</taxon>
        <taxon>Streptophyta</taxon>
        <taxon>Embryophyta</taxon>
        <taxon>Tracheophyta</taxon>
        <taxon>Spermatophyta</taxon>
        <taxon>Magnoliopsida</taxon>
        <taxon>eudicotyledons</taxon>
        <taxon>Gunneridae</taxon>
        <taxon>Pentapetalae</taxon>
        <taxon>asterids</taxon>
        <taxon>campanulids</taxon>
        <taxon>Escalloniales</taxon>
        <taxon>Escalloniaceae</taxon>
        <taxon>Escallonia</taxon>
    </lineage>
</organism>
<comment type="caution">
    <text evidence="2">The sequence shown here is derived from an EMBL/GenBank/DDBJ whole genome shotgun (WGS) entry which is preliminary data.</text>
</comment>
<name>A0AA89BFI7_9ASTE</name>
<protein>
    <recommendedName>
        <fullName evidence="1">DUF4283 domain-containing protein</fullName>
    </recommendedName>
</protein>
<dbReference type="Pfam" id="PF14111">
    <property type="entry name" value="DUF4283"/>
    <property type="match status" value="1"/>
</dbReference>
<dbReference type="AlphaFoldDB" id="A0AA89BFI7"/>
<dbReference type="EMBL" id="JAVXUP010000351">
    <property type="protein sequence ID" value="KAK3030136.1"/>
    <property type="molecule type" value="Genomic_DNA"/>
</dbReference>
<dbReference type="InterPro" id="IPR025558">
    <property type="entry name" value="DUF4283"/>
</dbReference>
<dbReference type="PANTHER" id="PTHR31286:SF178">
    <property type="entry name" value="DUF4283 DOMAIN-CONTAINING PROTEIN"/>
    <property type="match status" value="1"/>
</dbReference>
<dbReference type="InterPro" id="IPR040256">
    <property type="entry name" value="At4g02000-like"/>
</dbReference>
<reference evidence="2" key="1">
    <citation type="submission" date="2022-12" db="EMBL/GenBank/DDBJ databases">
        <title>Draft genome assemblies for two species of Escallonia (Escalloniales).</title>
        <authorList>
            <person name="Chanderbali A."/>
            <person name="Dervinis C."/>
            <person name="Anghel I."/>
            <person name="Soltis D."/>
            <person name="Soltis P."/>
            <person name="Zapata F."/>
        </authorList>
    </citation>
    <scope>NUCLEOTIDE SEQUENCE</scope>
    <source>
        <strain evidence="2">UCBG64.0493</strain>
        <tissue evidence="2">Leaf</tissue>
    </source>
</reference>
<dbReference type="PANTHER" id="PTHR31286">
    <property type="entry name" value="GLYCINE-RICH CELL WALL STRUCTURAL PROTEIN 1.8-LIKE"/>
    <property type="match status" value="1"/>
</dbReference>
<evidence type="ECO:0000259" key="1">
    <source>
        <dbReference type="Pfam" id="PF14111"/>
    </source>
</evidence>
<feature type="domain" description="DUF4283" evidence="1">
    <location>
        <begin position="41"/>
        <end position="118"/>
    </location>
</feature>
<keyword evidence="3" id="KW-1185">Reference proteome</keyword>